<keyword evidence="3" id="KW-1185">Reference proteome</keyword>
<comment type="caution">
    <text evidence="2">The sequence shown here is derived from an EMBL/GenBank/DDBJ whole genome shotgun (WGS) entry which is preliminary data.</text>
</comment>
<proteinExistence type="predicted"/>
<dbReference type="Proteomes" id="UP000490386">
    <property type="component" value="Unassembled WGS sequence"/>
</dbReference>
<keyword evidence="1" id="KW-0472">Membrane</keyword>
<evidence type="ECO:0000313" key="2">
    <source>
        <dbReference type="EMBL" id="KAB1639334.1"/>
    </source>
</evidence>
<evidence type="ECO:0000313" key="3">
    <source>
        <dbReference type="Proteomes" id="UP000490386"/>
    </source>
</evidence>
<dbReference type="EMBL" id="WBJX01000001">
    <property type="protein sequence ID" value="KAB1639334.1"/>
    <property type="molecule type" value="Genomic_DNA"/>
</dbReference>
<sequence length="264" mass="27745">MTVWWEPSDHGEGYFRQFIGSYLGIGLSLAVWPLLLLLAALALVLALRSTRSSAVRLACAAAVIAATHLGFTVHWTLEAERIVVEYAGLSAQGPGAARSSDPQAGPEETPDAVGWAYEQPLDPAGSVTSLSKEELAAGVESLRVATLGVMVNPIPNLMVGPLDAPPEEVGCVPGAETGDVPDEGTASGTAYVLTLSLSGPDTITDEQNIMALWQERGLTYDRAMGTNYAGGPVSQAIDQVRMRGDSEGWLNITITSHCAPDAEE</sequence>
<keyword evidence="1" id="KW-0812">Transmembrane</keyword>
<dbReference type="OrthoDB" id="9931893at2"/>
<name>A0A7J5B5I1_9MICO</name>
<evidence type="ECO:0000256" key="1">
    <source>
        <dbReference type="SAM" id="Phobius"/>
    </source>
</evidence>
<accession>A0A7J5B5I1</accession>
<feature type="transmembrane region" description="Helical" evidence="1">
    <location>
        <begin position="20"/>
        <end position="47"/>
    </location>
</feature>
<keyword evidence="1" id="KW-1133">Transmembrane helix</keyword>
<gene>
    <name evidence="2" type="ORF">F8O03_03070</name>
</gene>
<dbReference type="AlphaFoldDB" id="A0A7J5B5I1"/>
<feature type="transmembrane region" description="Helical" evidence="1">
    <location>
        <begin position="54"/>
        <end position="77"/>
    </location>
</feature>
<organism evidence="2 3">
    <name type="scientific">Pseudoclavibacter terrae</name>
    <dbReference type="NCBI Taxonomy" id="1530195"/>
    <lineage>
        <taxon>Bacteria</taxon>
        <taxon>Bacillati</taxon>
        <taxon>Actinomycetota</taxon>
        <taxon>Actinomycetes</taxon>
        <taxon>Micrococcales</taxon>
        <taxon>Microbacteriaceae</taxon>
        <taxon>Pseudoclavibacter</taxon>
    </lineage>
</organism>
<protein>
    <submittedName>
        <fullName evidence="2">Uncharacterized protein</fullName>
    </submittedName>
</protein>
<reference evidence="2 3" key="1">
    <citation type="submission" date="2019-09" db="EMBL/GenBank/DDBJ databases">
        <title>Phylogeny of genus Pseudoclavibacter and closely related genus.</title>
        <authorList>
            <person name="Li Y."/>
        </authorList>
    </citation>
    <scope>NUCLEOTIDE SEQUENCE [LARGE SCALE GENOMIC DNA]</scope>
    <source>
        <strain evidence="2 3">THG-MD12</strain>
    </source>
</reference>
<dbReference type="RefSeq" id="WP_151422309.1">
    <property type="nucleotide sequence ID" value="NZ_WBJX01000001.1"/>
</dbReference>